<dbReference type="AlphaFoldDB" id="A0A848H2Q3"/>
<keyword evidence="1" id="KW-0732">Signal</keyword>
<reference evidence="2 3" key="1">
    <citation type="submission" date="2020-04" db="EMBL/GenBank/DDBJ databases">
        <title>Ramlibacter sp. G-1-2-2 isolated from soil.</title>
        <authorList>
            <person name="Dahal R.H."/>
        </authorList>
    </citation>
    <scope>NUCLEOTIDE SEQUENCE [LARGE SCALE GENOMIC DNA]</scope>
    <source>
        <strain evidence="2 3">G-1-2-2</strain>
    </source>
</reference>
<evidence type="ECO:0000256" key="1">
    <source>
        <dbReference type="SAM" id="SignalP"/>
    </source>
</evidence>
<evidence type="ECO:0000313" key="2">
    <source>
        <dbReference type="EMBL" id="NML43982.1"/>
    </source>
</evidence>
<gene>
    <name evidence="2" type="ORF">HHL11_09495</name>
</gene>
<feature type="chain" id="PRO_5032897650" evidence="1">
    <location>
        <begin position="22"/>
        <end position="120"/>
    </location>
</feature>
<accession>A0A848H2Q3</accession>
<organism evidence="2 3">
    <name type="scientific">Ramlibacter agri</name>
    <dbReference type="NCBI Taxonomy" id="2728837"/>
    <lineage>
        <taxon>Bacteria</taxon>
        <taxon>Pseudomonadati</taxon>
        <taxon>Pseudomonadota</taxon>
        <taxon>Betaproteobacteria</taxon>
        <taxon>Burkholderiales</taxon>
        <taxon>Comamonadaceae</taxon>
        <taxon>Ramlibacter</taxon>
    </lineage>
</organism>
<name>A0A848H2Q3_9BURK</name>
<proteinExistence type="predicted"/>
<dbReference type="Proteomes" id="UP000541185">
    <property type="component" value="Unassembled WGS sequence"/>
</dbReference>
<evidence type="ECO:0000313" key="3">
    <source>
        <dbReference type="Proteomes" id="UP000541185"/>
    </source>
</evidence>
<dbReference type="RefSeq" id="WP_169418152.1">
    <property type="nucleotide sequence ID" value="NZ_JABBFX010000001.1"/>
</dbReference>
<feature type="signal peptide" evidence="1">
    <location>
        <begin position="1"/>
        <end position="21"/>
    </location>
</feature>
<keyword evidence="3" id="KW-1185">Reference proteome</keyword>
<protein>
    <submittedName>
        <fullName evidence="2">Uncharacterized protein</fullName>
    </submittedName>
</protein>
<dbReference type="EMBL" id="JABBFX010000001">
    <property type="protein sequence ID" value="NML43982.1"/>
    <property type="molecule type" value="Genomic_DNA"/>
</dbReference>
<sequence>MKFSALTLAAALAVAGTAAFAQTEVHRSVQVGPNGEVTHVTKRVETPDGTRVVHKMRRVTTHTTPVVVHRRVMYEHPHYWHHQHRVMYREHYDHGRHLAYGHRDHDRDVVVHREIVRRNG</sequence>
<comment type="caution">
    <text evidence="2">The sequence shown here is derived from an EMBL/GenBank/DDBJ whole genome shotgun (WGS) entry which is preliminary data.</text>
</comment>